<accession>A0ABS4TYP4</accession>
<evidence type="ECO:0000313" key="7">
    <source>
        <dbReference type="EMBL" id="MBP2329079.1"/>
    </source>
</evidence>
<evidence type="ECO:0000259" key="6">
    <source>
        <dbReference type="Pfam" id="PF21036"/>
    </source>
</evidence>
<dbReference type="RefSeq" id="WP_209645945.1">
    <property type="nucleotide sequence ID" value="NZ_JAGINW010000001.1"/>
</dbReference>
<gene>
    <name evidence="7" type="ORF">JOF56_009464</name>
</gene>
<feature type="domain" description="Erythromycin biosynthesis protein CIII-like C-terminal" evidence="5">
    <location>
        <begin position="275"/>
        <end position="418"/>
    </location>
</feature>
<evidence type="ECO:0000256" key="2">
    <source>
        <dbReference type="ARBA" id="ARBA00022676"/>
    </source>
</evidence>
<dbReference type="Proteomes" id="UP001519332">
    <property type="component" value="Unassembled WGS sequence"/>
</dbReference>
<sequence length="425" mass="46701">MRILFTINPGTATFTCVVPLAWALRTAGHDVRVASQPLFADEITQAGLTAVGVGRDLGVSRLVDAQGESDEEREVVRRGLPWPYHVVEQPSNADWHGLLVAWHHTVQHAKFEVFAMASSLVEFARHWQPDLVLWEPFTPVGAIAAKACGAAHARLLHGVDVFALARRHFQRLEARQAPKDRGDPLAEWLGGYARKYGAEFTEDMTCGQFTIDQLPPGLQVDADDVHYVRTQYVPYGGAAVVPKWLHTTPERPRIALTLGTTATEHFGGYAVSVRDILEALSDLDIEVVGTIAQSEQEKLGRIPDNARLVPYVPLHALAPTCSAAIHHAGFGTLSTFARYGVPHLVLPYHFDEPILGHKLAEQGAGLAIDPADTTGDTVREGVLRLLNEPTFSKEAGRLRDEVHATDTPNELVGRIEELTTKYRTR</sequence>
<comment type="similarity">
    <text evidence="1">Belongs to the glycosyltransferase 28 family.</text>
</comment>
<evidence type="ECO:0000259" key="5">
    <source>
        <dbReference type="Pfam" id="PF06722"/>
    </source>
</evidence>
<dbReference type="InterPro" id="IPR030953">
    <property type="entry name" value="Glycosyl_450act"/>
</dbReference>
<dbReference type="InterPro" id="IPR002213">
    <property type="entry name" value="UDP_glucos_trans"/>
</dbReference>
<organism evidence="7 8">
    <name type="scientific">Kibdelosporangium banguiense</name>
    <dbReference type="NCBI Taxonomy" id="1365924"/>
    <lineage>
        <taxon>Bacteria</taxon>
        <taxon>Bacillati</taxon>
        <taxon>Actinomycetota</taxon>
        <taxon>Actinomycetes</taxon>
        <taxon>Pseudonocardiales</taxon>
        <taxon>Pseudonocardiaceae</taxon>
        <taxon>Kibdelosporangium</taxon>
    </lineage>
</organism>
<evidence type="ECO:0000256" key="4">
    <source>
        <dbReference type="ARBA" id="ARBA00023194"/>
    </source>
</evidence>
<keyword evidence="8" id="KW-1185">Reference proteome</keyword>
<keyword evidence="4" id="KW-0045">Antibiotic biosynthesis</keyword>
<dbReference type="Pfam" id="PF21036">
    <property type="entry name" value="EryCIII-like_N"/>
    <property type="match status" value="1"/>
</dbReference>
<keyword evidence="2" id="KW-0328">Glycosyltransferase</keyword>
<evidence type="ECO:0000256" key="1">
    <source>
        <dbReference type="ARBA" id="ARBA00006962"/>
    </source>
</evidence>
<comment type="caution">
    <text evidence="7">The sequence shown here is derived from an EMBL/GenBank/DDBJ whole genome shotgun (WGS) entry which is preliminary data.</text>
</comment>
<dbReference type="InterPro" id="IPR050426">
    <property type="entry name" value="Glycosyltransferase_28"/>
</dbReference>
<protein>
    <submittedName>
        <fullName evidence="7">Glycosyltransferase (Activator-dependent family)</fullName>
    </submittedName>
</protein>
<dbReference type="InterPro" id="IPR048284">
    <property type="entry name" value="EryCIII-like_N"/>
</dbReference>
<evidence type="ECO:0000313" key="8">
    <source>
        <dbReference type="Proteomes" id="UP001519332"/>
    </source>
</evidence>
<reference evidence="7 8" key="1">
    <citation type="submission" date="2021-03" db="EMBL/GenBank/DDBJ databases">
        <title>Sequencing the genomes of 1000 actinobacteria strains.</title>
        <authorList>
            <person name="Klenk H.-P."/>
        </authorList>
    </citation>
    <scope>NUCLEOTIDE SEQUENCE [LARGE SCALE GENOMIC DNA]</scope>
    <source>
        <strain evidence="7 8">DSM 46670</strain>
    </source>
</reference>
<dbReference type="NCBIfam" id="TIGR04516">
    <property type="entry name" value="glycosyl_450act"/>
    <property type="match status" value="1"/>
</dbReference>
<dbReference type="CDD" id="cd03784">
    <property type="entry name" value="GT1_Gtf-like"/>
    <property type="match status" value="1"/>
</dbReference>
<feature type="domain" description="Erythromycin biosynthesis protein CIII-like N-terminal" evidence="6">
    <location>
        <begin position="22"/>
        <end position="259"/>
    </location>
</feature>
<keyword evidence="3" id="KW-0808">Transferase</keyword>
<dbReference type="Pfam" id="PF06722">
    <property type="entry name" value="EryCIII-like_C"/>
    <property type="match status" value="1"/>
</dbReference>
<dbReference type="InterPro" id="IPR010610">
    <property type="entry name" value="EryCIII-like_C"/>
</dbReference>
<dbReference type="Gene3D" id="3.40.50.2000">
    <property type="entry name" value="Glycogen Phosphorylase B"/>
    <property type="match status" value="2"/>
</dbReference>
<dbReference type="SUPFAM" id="SSF53756">
    <property type="entry name" value="UDP-Glycosyltransferase/glycogen phosphorylase"/>
    <property type="match status" value="1"/>
</dbReference>
<dbReference type="EMBL" id="JAGINW010000001">
    <property type="protein sequence ID" value="MBP2329079.1"/>
    <property type="molecule type" value="Genomic_DNA"/>
</dbReference>
<dbReference type="PANTHER" id="PTHR48050">
    <property type="entry name" value="STEROL 3-BETA-GLUCOSYLTRANSFERASE"/>
    <property type="match status" value="1"/>
</dbReference>
<dbReference type="PANTHER" id="PTHR48050:SF13">
    <property type="entry name" value="STEROL 3-BETA-GLUCOSYLTRANSFERASE UGT80A2"/>
    <property type="match status" value="1"/>
</dbReference>
<evidence type="ECO:0000256" key="3">
    <source>
        <dbReference type="ARBA" id="ARBA00022679"/>
    </source>
</evidence>
<proteinExistence type="inferred from homology"/>
<name>A0ABS4TYP4_9PSEU</name>